<dbReference type="Proteomes" id="UP000595847">
    <property type="component" value="Chromosome"/>
</dbReference>
<dbReference type="KEGG" id="bcop:JD108_20465"/>
<evidence type="ECO:0000313" key="4">
    <source>
        <dbReference type="Proteomes" id="UP000677234"/>
    </source>
</evidence>
<protein>
    <submittedName>
        <fullName evidence="1">Uncharacterized protein</fullName>
    </submittedName>
</protein>
<dbReference type="AlphaFoldDB" id="A0A7T5EKC9"/>
<evidence type="ECO:0000313" key="2">
    <source>
        <dbReference type="EMBL" id="QUO41255.1"/>
    </source>
</evidence>
<evidence type="ECO:0000313" key="3">
    <source>
        <dbReference type="Proteomes" id="UP000595847"/>
    </source>
</evidence>
<keyword evidence="4" id="KW-1185">Reference proteome</keyword>
<gene>
    <name evidence="1" type="ORF">JD108_20465</name>
    <name evidence="2" type="ORF">KDJ56_20400</name>
</gene>
<name>A0A7T5EKC9_9BACL</name>
<sequence>MKLQQKVIEGGIFNRDLTWEEMCEELGWPEETFKFRFKKFCERYSFRPEDFQEKGAYLFRKEWNEILYVLLNSIHEHPLYREGNTEKTAPFDKMVHYYRQLLDDIEDCLPRDIRMDLMSHPIYLNTKLEFSMMEKLQEKMGSWMSLVTTMPPRVRVMMWQKMNHSMDEWAKILCAVHVRAQEIQQLLESDEYLSEGEKEAQLEHLDVLLAHRLRKEINRTKFRMDEKIIAAMQHLDQIALGLRRFIGEEEDSKYVKQEFERRVLPILDEQDRKREGILTNLLIETQRLVDQWREIGRVLADLRKELDEMTELPDKEKEKYKRAAETIGEVYRQLSSERTKQFLADVEGLFQKSVATSVAKSQEMIRSER</sequence>
<proteinExistence type="predicted"/>
<dbReference type="RefSeq" id="WP_198827756.1">
    <property type="nucleotide sequence ID" value="NZ_CP066308.1"/>
</dbReference>
<accession>A0A7T5EKC9</accession>
<dbReference type="Proteomes" id="UP000677234">
    <property type="component" value="Chromosome"/>
</dbReference>
<dbReference type="EMBL" id="CP073708">
    <property type="protein sequence ID" value="QUO41255.1"/>
    <property type="molecule type" value="Genomic_DNA"/>
</dbReference>
<dbReference type="EMBL" id="CP066308">
    <property type="protein sequence ID" value="QQE74172.1"/>
    <property type="molecule type" value="Genomic_DNA"/>
</dbReference>
<organism evidence="1 3">
    <name type="scientific">Brevibacillus composti</name>
    <dbReference type="NCBI Taxonomy" id="2796470"/>
    <lineage>
        <taxon>Bacteria</taxon>
        <taxon>Bacillati</taxon>
        <taxon>Bacillota</taxon>
        <taxon>Bacilli</taxon>
        <taxon>Bacillales</taxon>
        <taxon>Paenibacillaceae</taxon>
        <taxon>Brevibacillus</taxon>
    </lineage>
</organism>
<reference evidence="2" key="2">
    <citation type="submission" date="2021-04" db="EMBL/GenBank/DDBJ databases">
        <title>Brevibacillus composti FJAT-54423, complete genome.</title>
        <authorList>
            <person name="Tang R."/>
        </authorList>
    </citation>
    <scope>NUCLEOTIDE SEQUENCE</scope>
    <source>
        <strain evidence="2">FJAT-54424</strain>
    </source>
</reference>
<reference evidence="1 3" key="1">
    <citation type="submission" date="2020-12" db="EMBL/GenBank/DDBJ databases">
        <title>strain FJAT-54423T represents a novel species of the genus Brevibacillus.</title>
        <authorList>
            <person name="Tang R."/>
        </authorList>
    </citation>
    <scope>NUCLEOTIDE SEQUENCE [LARGE SCALE GENOMIC DNA]</scope>
    <source>
        <strain evidence="1 3">FJAT-54423</strain>
    </source>
</reference>
<evidence type="ECO:0000313" key="1">
    <source>
        <dbReference type="EMBL" id="QQE74172.1"/>
    </source>
</evidence>